<dbReference type="PROSITE" id="PS50105">
    <property type="entry name" value="SAM_DOMAIN"/>
    <property type="match status" value="1"/>
</dbReference>
<dbReference type="InterPro" id="IPR013761">
    <property type="entry name" value="SAM/pointed_sf"/>
</dbReference>
<dbReference type="PANTHER" id="PTHR47302:SF1">
    <property type="entry name" value="STERILE ALPHA MOTIF DOMAIN-CONTAINING PROTEIN 3"/>
    <property type="match status" value="1"/>
</dbReference>
<dbReference type="Proteomes" id="UP000694423">
    <property type="component" value="Unplaced"/>
</dbReference>
<organism evidence="2 3">
    <name type="scientific">Dromaius novaehollandiae</name>
    <name type="common">Emu</name>
    <dbReference type="NCBI Taxonomy" id="8790"/>
    <lineage>
        <taxon>Eukaryota</taxon>
        <taxon>Metazoa</taxon>
        <taxon>Chordata</taxon>
        <taxon>Craniata</taxon>
        <taxon>Vertebrata</taxon>
        <taxon>Euteleostomi</taxon>
        <taxon>Archelosauria</taxon>
        <taxon>Archosauria</taxon>
        <taxon>Dinosauria</taxon>
        <taxon>Saurischia</taxon>
        <taxon>Theropoda</taxon>
        <taxon>Coelurosauria</taxon>
        <taxon>Aves</taxon>
        <taxon>Palaeognathae</taxon>
        <taxon>Casuariiformes</taxon>
        <taxon>Dromaiidae</taxon>
        <taxon>Dromaius</taxon>
    </lineage>
</organism>
<reference evidence="2" key="2">
    <citation type="submission" date="2025-09" db="UniProtKB">
        <authorList>
            <consortium name="Ensembl"/>
        </authorList>
    </citation>
    <scope>IDENTIFICATION</scope>
</reference>
<keyword evidence="3" id="KW-1185">Reference proteome</keyword>
<dbReference type="Pfam" id="PF00536">
    <property type="entry name" value="SAM_1"/>
    <property type="match status" value="1"/>
</dbReference>
<protein>
    <submittedName>
        <fullName evidence="2">Sterile alpha motif domain containing 3</fullName>
    </submittedName>
</protein>
<dbReference type="InterPro" id="IPR042812">
    <property type="entry name" value="SAMD3"/>
</dbReference>
<evidence type="ECO:0000313" key="2">
    <source>
        <dbReference type="Ensembl" id="ENSDNVP00000013400.1"/>
    </source>
</evidence>
<dbReference type="Ensembl" id="ENSDNVT00000016126.1">
    <property type="protein sequence ID" value="ENSDNVP00000013400.1"/>
    <property type="gene ID" value="ENSDNVG00000009460.1"/>
</dbReference>
<proteinExistence type="predicted"/>
<evidence type="ECO:0000313" key="3">
    <source>
        <dbReference type="Proteomes" id="UP000694423"/>
    </source>
</evidence>
<reference evidence="2" key="1">
    <citation type="submission" date="2025-08" db="UniProtKB">
        <authorList>
            <consortium name="Ensembl"/>
        </authorList>
    </citation>
    <scope>IDENTIFICATION</scope>
</reference>
<feature type="domain" description="SAM" evidence="1">
    <location>
        <begin position="4"/>
        <end position="51"/>
    </location>
</feature>
<sequence>MESWSVDQVCNWLRQRNLGELVPKFREEEVSGAALLALNDRMVRQLVKKIGHQAVLMDLINKYHQQKNGLESFTYYCETASPKFPEKKYLSSSENEELIDRRVLKQKKNMKSFFTRYKTLQWTSSYALPDFPYDVKCILAEKKCPDHSMRIRIIEFLQADMTKYLEGSLYPNSQQYNIVVSALLQAYPFLDEDGNGFLLWKRALKDRFKYVRRPIEDDEQVLRNKCKFGHRRGQTRRSLSRQNEIKCLDIKEPIYLDGKEMDVHINWLKQEYTKTQRNWKEVDNRMNVTTEIRRKMISDKAPLKQILRLFPFLRCPYQLFREFQLLTCMDIYKKTVEILETYSENILSLYVVRNNPINIMLQENLKLHTEEDILKYMKMTAACLLLPDVFGDDSSLFAAVNEEVKVITPVLKVKNPFNVNSCEFALYIEREELTQLDDCTMALAALVAAFHVFDIPCPKRIHRTLNFLESLVSEMRGSPSLPAQVKRGLELPKHPNI</sequence>
<dbReference type="PANTHER" id="PTHR47302">
    <property type="entry name" value="STERILE ALPHA MOTIF DOMAIN-CONTAINING PROTEIN 3"/>
    <property type="match status" value="1"/>
</dbReference>
<accession>A0A8C4JVB2</accession>
<dbReference type="SUPFAM" id="SSF47769">
    <property type="entry name" value="SAM/Pointed domain"/>
    <property type="match status" value="1"/>
</dbReference>
<dbReference type="SMART" id="SM00454">
    <property type="entry name" value="SAM"/>
    <property type="match status" value="1"/>
</dbReference>
<dbReference type="Gene3D" id="1.10.150.50">
    <property type="entry name" value="Transcription Factor, Ets-1"/>
    <property type="match status" value="1"/>
</dbReference>
<dbReference type="AlphaFoldDB" id="A0A8C4JVB2"/>
<evidence type="ECO:0000259" key="1">
    <source>
        <dbReference type="PROSITE" id="PS50105"/>
    </source>
</evidence>
<name>A0A8C4JVB2_DRONO</name>
<gene>
    <name evidence="2" type="primary">SAMD3</name>
</gene>
<dbReference type="InterPro" id="IPR001660">
    <property type="entry name" value="SAM"/>
</dbReference>